<dbReference type="Pfam" id="PF01022">
    <property type="entry name" value="HTH_5"/>
    <property type="match status" value="1"/>
</dbReference>
<organism evidence="3 4">
    <name type="scientific">Roseobacter insulae</name>
    <dbReference type="NCBI Taxonomy" id="2859783"/>
    <lineage>
        <taxon>Bacteria</taxon>
        <taxon>Pseudomonadati</taxon>
        <taxon>Pseudomonadota</taxon>
        <taxon>Alphaproteobacteria</taxon>
        <taxon>Rhodobacterales</taxon>
        <taxon>Roseobacteraceae</taxon>
        <taxon>Roseobacter</taxon>
    </lineage>
</organism>
<dbReference type="RefSeq" id="WP_219502938.1">
    <property type="nucleotide sequence ID" value="NZ_JAHXDN010000003.1"/>
</dbReference>
<name>A0A9X1JYU8_9RHOB</name>
<accession>A0A9X1JYU8</accession>
<evidence type="ECO:0000259" key="2">
    <source>
        <dbReference type="Pfam" id="PF01022"/>
    </source>
</evidence>
<proteinExistence type="predicted"/>
<dbReference type="AlphaFoldDB" id="A0A9X1JYU8"/>
<protein>
    <submittedName>
        <fullName evidence="3">ArsR family transcriptional regulator</fullName>
    </submittedName>
</protein>
<feature type="compositionally biased region" description="Pro residues" evidence="1">
    <location>
        <begin position="116"/>
        <end position="125"/>
    </location>
</feature>
<feature type="domain" description="HTH arsR-type" evidence="2">
    <location>
        <begin position="83"/>
        <end position="113"/>
    </location>
</feature>
<evidence type="ECO:0000313" key="4">
    <source>
        <dbReference type="Proteomes" id="UP001138661"/>
    </source>
</evidence>
<feature type="region of interest" description="Disordered" evidence="1">
    <location>
        <begin position="104"/>
        <end position="125"/>
    </location>
</feature>
<dbReference type="InterPro" id="IPR001845">
    <property type="entry name" value="HTH_ArsR_DNA-bd_dom"/>
</dbReference>
<comment type="caution">
    <text evidence="3">The sequence shown here is derived from an EMBL/GenBank/DDBJ whole genome shotgun (WGS) entry which is preliminary data.</text>
</comment>
<dbReference type="EMBL" id="JAHXDN010000003">
    <property type="protein sequence ID" value="MBW4708646.1"/>
    <property type="molecule type" value="Genomic_DNA"/>
</dbReference>
<keyword evidence="4" id="KW-1185">Reference proteome</keyword>
<evidence type="ECO:0000313" key="3">
    <source>
        <dbReference type="EMBL" id="MBW4708646.1"/>
    </source>
</evidence>
<gene>
    <name evidence="3" type="ORF">KX928_12710</name>
</gene>
<evidence type="ECO:0000256" key="1">
    <source>
        <dbReference type="SAM" id="MobiDB-lite"/>
    </source>
</evidence>
<dbReference type="Proteomes" id="UP001138661">
    <property type="component" value="Unassembled WGS sequence"/>
</dbReference>
<reference evidence="3" key="1">
    <citation type="submission" date="2021-07" db="EMBL/GenBank/DDBJ databases">
        <title>Roseobacter insulae sp. nov., isolated from a tidal flat.</title>
        <authorList>
            <person name="Park S."/>
            <person name="Yoon J.-H."/>
        </authorList>
    </citation>
    <scope>NUCLEOTIDE SEQUENCE</scope>
    <source>
        <strain evidence="3">YSTF-M11</strain>
    </source>
</reference>
<sequence length="125" mass="13584">MTRSRLPKPPANIATYVRILGVDGAVDFLLEFGGAEVYFPANPQGKSALEKSIGTEKMRALVEAAPHMKARIPNAKPWLSAALKSKGLSVAEIARKLHINDSTVRRHLDGLRDTPTPSPDQPSLF</sequence>
<dbReference type="GO" id="GO:0003700">
    <property type="term" value="F:DNA-binding transcription factor activity"/>
    <property type="evidence" value="ECO:0007669"/>
    <property type="project" value="InterPro"/>
</dbReference>